<evidence type="ECO:0000256" key="4">
    <source>
        <dbReference type="ARBA" id="ARBA00023157"/>
    </source>
</evidence>
<dbReference type="PANTHER" id="PTHR15040">
    <property type="entry name" value="DERMATOPONTIN-RELATED"/>
    <property type="match status" value="1"/>
</dbReference>
<keyword evidence="6" id="KW-1185">Reference proteome</keyword>
<organism evidence="6 7">
    <name type="scientific">Aplysia californica</name>
    <name type="common">California sea hare</name>
    <dbReference type="NCBI Taxonomy" id="6500"/>
    <lineage>
        <taxon>Eukaryota</taxon>
        <taxon>Metazoa</taxon>
        <taxon>Spiralia</taxon>
        <taxon>Lophotrochozoa</taxon>
        <taxon>Mollusca</taxon>
        <taxon>Gastropoda</taxon>
        <taxon>Heterobranchia</taxon>
        <taxon>Euthyneura</taxon>
        <taxon>Tectipleura</taxon>
        <taxon>Aplysiida</taxon>
        <taxon>Aplysioidea</taxon>
        <taxon>Aplysiidae</taxon>
        <taxon>Aplysia</taxon>
    </lineage>
</organism>
<dbReference type="InterPro" id="IPR026645">
    <property type="entry name" value="Dermatopontin"/>
</dbReference>
<evidence type="ECO:0000313" key="6">
    <source>
        <dbReference type="Proteomes" id="UP000694888"/>
    </source>
</evidence>
<keyword evidence="5" id="KW-0732">Signal</keyword>
<proteinExistence type="inferred from homology"/>
<accession>A0ABM0KAR5</accession>
<reference evidence="7" key="1">
    <citation type="submission" date="2025-08" db="UniProtKB">
        <authorList>
            <consortium name="RefSeq"/>
        </authorList>
    </citation>
    <scope>IDENTIFICATION</scope>
</reference>
<dbReference type="RefSeq" id="XP_005113046.2">
    <property type="nucleotide sequence ID" value="XM_005112989.2"/>
</dbReference>
<protein>
    <submittedName>
        <fullName evidence="7">Dermatopontin</fullName>
    </submittedName>
</protein>
<dbReference type="Proteomes" id="UP000694888">
    <property type="component" value="Unplaced"/>
</dbReference>
<dbReference type="Pfam" id="PF14704">
    <property type="entry name" value="DERM"/>
    <property type="match status" value="1"/>
</dbReference>
<sequence>MLRLAFLAVCIFGLAKAYYQNDWDRPHHFQCPKGQYVTSVHSIHDNGKEDRRWELKCGGEWVTENCVWSTHANSWDSQLYFLCPNNMVVTGMDSYHNNHKEDRLFKFRCCGIGGIGKFPRNCRMTDWVNYWDGPMNFQLSKGKVITGAYSVHDNHKEDRRWRFQVCEI</sequence>
<feature type="signal peptide" evidence="5">
    <location>
        <begin position="1"/>
        <end position="17"/>
    </location>
</feature>
<keyword evidence="4" id="KW-1015">Disulfide bond</keyword>
<name>A0ABM0KAR5_APLCA</name>
<dbReference type="PANTHER" id="PTHR15040:SF1">
    <property type="entry name" value="DERMATOPONTIN-LIKE ISOFORM X1"/>
    <property type="match status" value="1"/>
</dbReference>
<evidence type="ECO:0000256" key="3">
    <source>
        <dbReference type="ARBA" id="ARBA00022525"/>
    </source>
</evidence>
<evidence type="ECO:0000256" key="5">
    <source>
        <dbReference type="SAM" id="SignalP"/>
    </source>
</evidence>
<dbReference type="GeneID" id="101861019"/>
<evidence type="ECO:0000256" key="1">
    <source>
        <dbReference type="ARBA" id="ARBA00004613"/>
    </source>
</evidence>
<feature type="chain" id="PRO_5045116349" evidence="5">
    <location>
        <begin position="18"/>
        <end position="168"/>
    </location>
</feature>
<gene>
    <name evidence="7" type="primary">LOC101861019</name>
</gene>
<evidence type="ECO:0000313" key="7">
    <source>
        <dbReference type="RefSeq" id="XP_005113046.2"/>
    </source>
</evidence>
<evidence type="ECO:0000256" key="2">
    <source>
        <dbReference type="ARBA" id="ARBA00008712"/>
    </source>
</evidence>
<keyword evidence="3" id="KW-0964">Secreted</keyword>
<comment type="similarity">
    <text evidence="2">Belongs to the dermatopontin family.</text>
</comment>
<comment type="subcellular location">
    <subcellularLocation>
        <location evidence="1">Secreted</location>
    </subcellularLocation>
</comment>